<organism evidence="6 7">
    <name type="scientific">Caloranaerobacter azorensis H53214</name>
    <dbReference type="NCBI Taxonomy" id="1156417"/>
    <lineage>
        <taxon>Bacteria</taxon>
        <taxon>Bacillati</taxon>
        <taxon>Bacillota</taxon>
        <taxon>Tissierellia</taxon>
        <taxon>Tissierellales</taxon>
        <taxon>Thermohalobacteraceae</taxon>
        <taxon>Caloranaerobacter</taxon>
    </lineage>
</organism>
<gene>
    <name evidence="6" type="ORF">Y919_09205</name>
</gene>
<dbReference type="PROSITE" id="PS50893">
    <property type="entry name" value="ABC_TRANSPORTER_2"/>
    <property type="match status" value="1"/>
</dbReference>
<keyword evidence="2" id="KW-0813">Transport</keyword>
<dbReference type="RefSeq" id="WP_197051416.1">
    <property type="nucleotide sequence ID" value="NZ_AZTB01000050.1"/>
</dbReference>
<keyword evidence="3" id="KW-0547">Nucleotide-binding</keyword>
<dbReference type="InterPro" id="IPR003439">
    <property type="entry name" value="ABC_transporter-like_ATP-bd"/>
</dbReference>
<protein>
    <recommendedName>
        <fullName evidence="5">ABC transporter domain-containing protein</fullName>
    </recommendedName>
</protein>
<dbReference type="InterPro" id="IPR027417">
    <property type="entry name" value="P-loop_NTPase"/>
</dbReference>
<evidence type="ECO:0000256" key="4">
    <source>
        <dbReference type="ARBA" id="ARBA00022840"/>
    </source>
</evidence>
<dbReference type="GO" id="GO:0098796">
    <property type="term" value="C:membrane protein complex"/>
    <property type="evidence" value="ECO:0007669"/>
    <property type="project" value="UniProtKB-ARBA"/>
</dbReference>
<dbReference type="SUPFAM" id="SSF52540">
    <property type="entry name" value="P-loop containing nucleoside triphosphate hydrolases"/>
    <property type="match status" value="1"/>
</dbReference>
<feature type="domain" description="ABC transporter" evidence="5">
    <location>
        <begin position="2"/>
        <end position="226"/>
    </location>
</feature>
<comment type="caution">
    <text evidence="6">The sequence shown here is derived from an EMBL/GenBank/DDBJ whole genome shotgun (WGS) entry which is preliminary data.</text>
</comment>
<dbReference type="STRING" id="1156417.Y919_09205"/>
<evidence type="ECO:0000256" key="1">
    <source>
        <dbReference type="ARBA" id="ARBA00005417"/>
    </source>
</evidence>
<dbReference type="InterPro" id="IPR003593">
    <property type="entry name" value="AAA+_ATPase"/>
</dbReference>
<dbReference type="SMART" id="SM00382">
    <property type="entry name" value="AAA"/>
    <property type="match status" value="1"/>
</dbReference>
<dbReference type="Pfam" id="PF00005">
    <property type="entry name" value="ABC_tran"/>
    <property type="match status" value="1"/>
</dbReference>
<keyword evidence="4" id="KW-0067">ATP-binding</keyword>
<dbReference type="Gene3D" id="3.40.50.300">
    <property type="entry name" value="P-loop containing nucleotide triphosphate hydrolases"/>
    <property type="match status" value="1"/>
</dbReference>
<evidence type="ECO:0000259" key="5">
    <source>
        <dbReference type="PROSITE" id="PS50893"/>
    </source>
</evidence>
<dbReference type="PANTHER" id="PTHR42798">
    <property type="entry name" value="LIPOPROTEIN-RELEASING SYSTEM ATP-BINDING PROTEIN LOLD"/>
    <property type="match status" value="1"/>
</dbReference>
<sequence>MIVLKDICKYYGEGSEITKALDGVNLTIKKSEFLSIMGPSGSGKSTLLNIIGCMDRPTSGEYYLDGKDMTKLNDKDLSRIRNKQITFVFQNFALMEKYTVLENIELPLLSRNLNRRKRKELIFKAASQLGIESQLKKMPYQLSRGQQQRVALARALISGADIILADEPTGALDQKNGEELMNIFLKLNKLGKTIILVTHDLNVAKFSKRIIQIIDGRLMKDDKVLL</sequence>
<evidence type="ECO:0000256" key="2">
    <source>
        <dbReference type="ARBA" id="ARBA00022448"/>
    </source>
</evidence>
<evidence type="ECO:0000313" key="6">
    <source>
        <dbReference type="EMBL" id="KGG79901.1"/>
    </source>
</evidence>
<dbReference type="GO" id="GO:0016887">
    <property type="term" value="F:ATP hydrolysis activity"/>
    <property type="evidence" value="ECO:0007669"/>
    <property type="project" value="InterPro"/>
</dbReference>
<dbReference type="InterPro" id="IPR017911">
    <property type="entry name" value="MacB-like_ATP-bd"/>
</dbReference>
<dbReference type="GO" id="GO:0005524">
    <property type="term" value="F:ATP binding"/>
    <property type="evidence" value="ECO:0007669"/>
    <property type="project" value="UniProtKB-KW"/>
</dbReference>
<name>A0A096DKT3_9FIRM</name>
<dbReference type="FunFam" id="3.40.50.300:FF:000032">
    <property type="entry name" value="Export ABC transporter ATP-binding protein"/>
    <property type="match status" value="1"/>
</dbReference>
<dbReference type="EMBL" id="AZTB01000050">
    <property type="protein sequence ID" value="KGG79901.1"/>
    <property type="molecule type" value="Genomic_DNA"/>
</dbReference>
<dbReference type="PANTHER" id="PTHR42798:SF7">
    <property type="entry name" value="ALPHA-D-RIBOSE 1-METHYLPHOSPHONATE 5-TRIPHOSPHATE SYNTHASE SUBUNIT PHNL"/>
    <property type="match status" value="1"/>
</dbReference>
<dbReference type="AlphaFoldDB" id="A0A096DKT3"/>
<evidence type="ECO:0000313" key="7">
    <source>
        <dbReference type="Proteomes" id="UP000029622"/>
    </source>
</evidence>
<dbReference type="GO" id="GO:0022857">
    <property type="term" value="F:transmembrane transporter activity"/>
    <property type="evidence" value="ECO:0007669"/>
    <property type="project" value="UniProtKB-ARBA"/>
</dbReference>
<proteinExistence type="inferred from homology"/>
<evidence type="ECO:0000256" key="3">
    <source>
        <dbReference type="ARBA" id="ARBA00022741"/>
    </source>
</evidence>
<comment type="similarity">
    <text evidence="1">Belongs to the ABC transporter superfamily.</text>
</comment>
<accession>A0A096DKT3</accession>
<reference evidence="6 7" key="1">
    <citation type="submission" date="2013-12" db="EMBL/GenBank/DDBJ databases">
        <title>Draft genome sequence of Caloranaerobacter sp. H53214.</title>
        <authorList>
            <person name="Jiang L.J."/>
            <person name="Shao Z.Z."/>
            <person name="Long M.N."/>
        </authorList>
    </citation>
    <scope>NUCLEOTIDE SEQUENCE [LARGE SCALE GENOMIC DNA]</scope>
    <source>
        <strain evidence="6 7">H53214</strain>
    </source>
</reference>
<dbReference type="CDD" id="cd03255">
    <property type="entry name" value="ABC_MJ0796_LolCDE_FtsE"/>
    <property type="match status" value="1"/>
</dbReference>
<dbReference type="Proteomes" id="UP000029622">
    <property type="component" value="Unassembled WGS sequence"/>
</dbReference>